<gene>
    <name evidence="2" type="ORF">OTI717_LOCUS29326</name>
    <name evidence="1" type="ORF">RFH988_LOCUS3766</name>
</gene>
<dbReference type="GO" id="GO:0001223">
    <property type="term" value="F:transcription coactivator binding"/>
    <property type="evidence" value="ECO:0007669"/>
    <property type="project" value="TreeGrafter"/>
</dbReference>
<dbReference type="Proteomes" id="UP000663882">
    <property type="component" value="Unassembled WGS sequence"/>
</dbReference>
<dbReference type="Proteomes" id="UP000663823">
    <property type="component" value="Unassembled WGS sequence"/>
</dbReference>
<dbReference type="GO" id="GO:0045892">
    <property type="term" value="P:negative regulation of DNA-templated transcription"/>
    <property type="evidence" value="ECO:0007669"/>
    <property type="project" value="TreeGrafter"/>
</dbReference>
<reference evidence="1" key="1">
    <citation type="submission" date="2021-02" db="EMBL/GenBank/DDBJ databases">
        <authorList>
            <person name="Nowell W R."/>
        </authorList>
    </citation>
    <scope>NUCLEOTIDE SEQUENCE</scope>
</reference>
<dbReference type="EMBL" id="CAJOAX010007337">
    <property type="protein sequence ID" value="CAF4006880.1"/>
    <property type="molecule type" value="Genomic_DNA"/>
</dbReference>
<dbReference type="AlphaFoldDB" id="A0A813SP51"/>
<proteinExistence type="predicted"/>
<name>A0A813SP51_9BILA</name>
<dbReference type="InterPro" id="IPR028184">
    <property type="entry name" value="VGLL4"/>
</dbReference>
<dbReference type="PANTHER" id="PTHR17604:SF7">
    <property type="entry name" value="TONDU-DOMAIN-CONTAINING GROWTH INHIBITOR, ISOFORM A"/>
    <property type="match status" value="1"/>
</dbReference>
<sequence length="231" mass="26749">MCNQNQISKSLPLKKRRAYMIDTSTTNSEQNEYCPTKKKQISSQDDSLQMYIPSSSIVPTPPSSPHLELLRQQYAFLLANSTNIIKQNSYYPLTFDSFMTQQYLDHFRVLIEQQKQQHSYTIVEDQQKKTDITIDEHFRKSLGNNYNKFTGRCLTPDDSSSNSSSIERTSVDSIEEHFARSLTKFWSLHHNKSSNEDQTSSINHHITESIVDDHFAKALGSTTWEKLKEKL</sequence>
<dbReference type="OrthoDB" id="10040691at2759"/>
<evidence type="ECO:0000313" key="2">
    <source>
        <dbReference type="EMBL" id="CAF4006880.1"/>
    </source>
</evidence>
<dbReference type="InterPro" id="IPR006627">
    <property type="entry name" value="TDU_repeat"/>
</dbReference>
<evidence type="ECO:0000313" key="3">
    <source>
        <dbReference type="Proteomes" id="UP000663882"/>
    </source>
</evidence>
<comment type="caution">
    <text evidence="1">The sequence shown here is derived from an EMBL/GenBank/DDBJ whole genome shotgun (WGS) entry which is preliminary data.</text>
</comment>
<protein>
    <submittedName>
        <fullName evidence="1">Uncharacterized protein</fullName>
    </submittedName>
</protein>
<evidence type="ECO:0000313" key="1">
    <source>
        <dbReference type="EMBL" id="CAF0797868.1"/>
    </source>
</evidence>
<accession>A0A813SP51</accession>
<organism evidence="1 3">
    <name type="scientific">Rotaria sordida</name>
    <dbReference type="NCBI Taxonomy" id="392033"/>
    <lineage>
        <taxon>Eukaryota</taxon>
        <taxon>Metazoa</taxon>
        <taxon>Spiralia</taxon>
        <taxon>Gnathifera</taxon>
        <taxon>Rotifera</taxon>
        <taxon>Eurotatoria</taxon>
        <taxon>Bdelloidea</taxon>
        <taxon>Philodinida</taxon>
        <taxon>Philodinidae</taxon>
        <taxon>Rotaria</taxon>
    </lineage>
</organism>
<dbReference type="PANTHER" id="PTHR17604">
    <property type="entry name" value="TRANSCRIPTION COFACTOR VESTIGIAL-LIKE PROTEIN 4"/>
    <property type="match status" value="1"/>
</dbReference>
<dbReference type="EMBL" id="CAJNOO010000093">
    <property type="protein sequence ID" value="CAF0797868.1"/>
    <property type="molecule type" value="Genomic_DNA"/>
</dbReference>
<dbReference type="SMART" id="SM00711">
    <property type="entry name" value="TDU"/>
    <property type="match status" value="3"/>
</dbReference>